<evidence type="ECO:0000313" key="1">
    <source>
        <dbReference type="EMBL" id="NRF70307.1"/>
    </source>
</evidence>
<keyword evidence="2" id="KW-1185">Reference proteome</keyword>
<protein>
    <submittedName>
        <fullName evidence="1">Flagellar biosynthesis protein</fullName>
    </submittedName>
</protein>
<organism evidence="1 2">
    <name type="scientific">Pseudaquabacterium terrae</name>
    <dbReference type="NCBI Taxonomy" id="2732868"/>
    <lineage>
        <taxon>Bacteria</taxon>
        <taxon>Pseudomonadati</taxon>
        <taxon>Pseudomonadota</taxon>
        <taxon>Betaproteobacteria</taxon>
        <taxon>Burkholderiales</taxon>
        <taxon>Sphaerotilaceae</taxon>
        <taxon>Pseudaquabacterium</taxon>
    </lineage>
</organism>
<gene>
    <name evidence="1" type="ORF">HLB44_25180</name>
</gene>
<reference evidence="1 2" key="1">
    <citation type="submission" date="2020-05" db="EMBL/GenBank/DDBJ databases">
        <title>Aquincola sp. isolate from soil.</title>
        <authorList>
            <person name="Han J."/>
            <person name="Kim D.-U."/>
        </authorList>
    </citation>
    <scope>NUCLEOTIDE SEQUENCE [LARGE SCALE GENOMIC DNA]</scope>
    <source>
        <strain evidence="1 2">S2</strain>
    </source>
</reference>
<name>A0ABX2ENQ0_9BURK</name>
<dbReference type="EMBL" id="JABRWJ010000008">
    <property type="protein sequence ID" value="NRF70307.1"/>
    <property type="molecule type" value="Genomic_DNA"/>
</dbReference>
<evidence type="ECO:0000313" key="2">
    <source>
        <dbReference type="Proteomes" id="UP000737171"/>
    </source>
</evidence>
<keyword evidence="1" id="KW-0966">Cell projection</keyword>
<dbReference type="Proteomes" id="UP000737171">
    <property type="component" value="Unassembled WGS sequence"/>
</dbReference>
<proteinExistence type="predicted"/>
<comment type="caution">
    <text evidence="1">The sequence shown here is derived from an EMBL/GenBank/DDBJ whole genome shotgun (WGS) entry which is preliminary data.</text>
</comment>
<dbReference type="RefSeq" id="WP_173129079.1">
    <property type="nucleotide sequence ID" value="NZ_JABRWJ010000008.1"/>
</dbReference>
<keyword evidence="1" id="KW-0969">Cilium</keyword>
<keyword evidence="1" id="KW-0282">Flagellum</keyword>
<accession>A0ABX2ENQ0</accession>
<sequence length="266" mass="27992">MNNPPRHAPFDQAHGLRQLFAASRQRFVPLVHNPHVAFGGVAMERLCAAFGEAGLHTLVVDAADTASPAHELAQVDLSACIEKLSGSVSYLAARGLPMRWLDARGTTGGFLAALADAAPRAEVILVHAGASDIARLFSRRMPRPILQAADAPQSLTHAYASMKLLAQRLSVLAFDLVIAADGASPRVPRIADSLADCADRFLGAALADWALADPTSDPHEPVPPALCRLAAGQLNEHGHADASFHHPDPAARALPVARGWSAAHAN</sequence>